<evidence type="ECO:0000256" key="1">
    <source>
        <dbReference type="ARBA" id="ARBA00023002"/>
    </source>
</evidence>
<dbReference type="InterPro" id="IPR002347">
    <property type="entry name" value="SDR_fam"/>
</dbReference>
<dbReference type="Pfam" id="PF13561">
    <property type="entry name" value="adh_short_C2"/>
    <property type="match status" value="1"/>
</dbReference>
<dbReference type="PANTHER" id="PTHR43658:SF8">
    <property type="entry name" value="17-BETA-HYDROXYSTEROID DEHYDROGENASE 14-RELATED"/>
    <property type="match status" value="1"/>
</dbReference>
<dbReference type="Gene3D" id="3.40.50.720">
    <property type="entry name" value="NAD(P)-binding Rossmann-like Domain"/>
    <property type="match status" value="1"/>
</dbReference>
<protein>
    <submittedName>
        <fullName evidence="2">SDR family oxidoreductase</fullName>
    </submittedName>
</protein>
<reference evidence="2" key="1">
    <citation type="submission" date="2023-07" db="EMBL/GenBank/DDBJ databases">
        <title>A collection of bacterial strains from the Burkholderia cepacia Research Laboratory and Repository.</title>
        <authorList>
            <person name="Lipuma J."/>
            <person name="Spilker T."/>
            <person name="Caverly L."/>
        </authorList>
    </citation>
    <scope>NUCLEOTIDE SEQUENCE</scope>
    <source>
        <strain evidence="2">AU42020</strain>
    </source>
</reference>
<dbReference type="EMBL" id="JAUJSQ010000001">
    <property type="protein sequence ID" value="MDN7930514.1"/>
    <property type="molecule type" value="Genomic_DNA"/>
</dbReference>
<comment type="caution">
    <text evidence="2">The sequence shown here is derived from an EMBL/GenBank/DDBJ whole genome shotgun (WGS) entry which is preliminary data.</text>
</comment>
<keyword evidence="3" id="KW-1185">Reference proteome</keyword>
<dbReference type="InterPro" id="IPR036291">
    <property type="entry name" value="NAD(P)-bd_dom_sf"/>
</dbReference>
<dbReference type="PRINTS" id="PR00081">
    <property type="entry name" value="GDHRDH"/>
</dbReference>
<dbReference type="Proteomes" id="UP001171606">
    <property type="component" value="Unassembled WGS sequence"/>
</dbReference>
<name>A0ABT8P5Z6_9BURK</name>
<gene>
    <name evidence="2" type="ORF">QZM52_04315</name>
</gene>
<proteinExistence type="predicted"/>
<accession>A0ABT8P5Z6</accession>
<evidence type="ECO:0000313" key="3">
    <source>
        <dbReference type="Proteomes" id="UP001171606"/>
    </source>
</evidence>
<evidence type="ECO:0000313" key="2">
    <source>
        <dbReference type="EMBL" id="MDN7930514.1"/>
    </source>
</evidence>
<sequence>MTDLPIRVSVVAPGFVETPLYDVFGPDARGTILAGAAAALPGGRVGRADEVGDAIAFLLGNGFMNGEILHIDGGGRLV</sequence>
<keyword evidence="1" id="KW-0560">Oxidoreductase</keyword>
<dbReference type="PANTHER" id="PTHR43658">
    <property type="entry name" value="SHORT-CHAIN DEHYDROGENASE/REDUCTASE"/>
    <property type="match status" value="1"/>
</dbReference>
<dbReference type="SUPFAM" id="SSF51735">
    <property type="entry name" value="NAD(P)-binding Rossmann-fold domains"/>
    <property type="match status" value="1"/>
</dbReference>
<organism evidence="2 3">
    <name type="scientific">Burkholderia metallica</name>
    <dbReference type="NCBI Taxonomy" id="488729"/>
    <lineage>
        <taxon>Bacteria</taxon>
        <taxon>Pseudomonadati</taxon>
        <taxon>Pseudomonadota</taxon>
        <taxon>Betaproteobacteria</taxon>
        <taxon>Burkholderiales</taxon>
        <taxon>Burkholderiaceae</taxon>
        <taxon>Burkholderia</taxon>
        <taxon>Burkholderia cepacia complex</taxon>
    </lineage>
</organism>
<dbReference type="RefSeq" id="WP_301754695.1">
    <property type="nucleotide sequence ID" value="NZ_JAUJSQ010000001.1"/>
</dbReference>